<comment type="catalytic activity">
    <reaction evidence="9">
        <text>Typically cleaves a -Gly-|-Phe- bond to release an N-terminal, basic peptide of 5-8 residues from type IV prepilin, and then N-methylates the new N-terminal amino group, the methyl donor being S-adenosyl-L-methionine.</text>
        <dbReference type="EC" id="3.4.23.43"/>
    </reaction>
</comment>
<evidence type="ECO:0000256" key="5">
    <source>
        <dbReference type="ARBA" id="ARBA00022692"/>
    </source>
</evidence>
<dbReference type="Pfam" id="PF01478">
    <property type="entry name" value="Peptidase_A24"/>
    <property type="match status" value="1"/>
</dbReference>
<evidence type="ECO:0000256" key="1">
    <source>
        <dbReference type="ARBA" id="ARBA00004429"/>
    </source>
</evidence>
<keyword evidence="9" id="KW-0511">Multifunctional enzyme</keyword>
<evidence type="ECO:0000256" key="3">
    <source>
        <dbReference type="ARBA" id="ARBA00022475"/>
    </source>
</evidence>
<dbReference type="GO" id="GO:0008168">
    <property type="term" value="F:methyltransferase activity"/>
    <property type="evidence" value="ECO:0007669"/>
    <property type="project" value="UniProtKB-KW"/>
</dbReference>
<dbReference type="RefSeq" id="WP_080885520.1">
    <property type="nucleotide sequence ID" value="NZ_LT828648.1"/>
</dbReference>
<evidence type="ECO:0000256" key="2">
    <source>
        <dbReference type="ARBA" id="ARBA00005801"/>
    </source>
</evidence>
<keyword evidence="6 10" id="KW-1133">Transmembrane helix</keyword>
<feature type="transmembrane region" description="Helical" evidence="10">
    <location>
        <begin position="6"/>
        <end position="25"/>
    </location>
</feature>
<keyword evidence="9 13" id="KW-0378">Hydrolase</keyword>
<dbReference type="STRING" id="1325564.NSJP_0738"/>
<evidence type="ECO:0000256" key="4">
    <source>
        <dbReference type="ARBA" id="ARBA00022519"/>
    </source>
</evidence>
<evidence type="ECO:0000256" key="8">
    <source>
        <dbReference type="RuleBase" id="RU003793"/>
    </source>
</evidence>
<evidence type="ECO:0000256" key="7">
    <source>
        <dbReference type="ARBA" id="ARBA00023136"/>
    </source>
</evidence>
<comment type="function">
    <text evidence="9">Plays an essential role in type IV pili and type II pseudopili formation by proteolytically removing the leader sequence from substrate proteins and subsequently monomethylating the alpha-amino group of the newly exposed N-terminal phenylalanine.</text>
</comment>
<keyword evidence="9 13" id="KW-0489">Methyltransferase</keyword>
<dbReference type="PANTHER" id="PTHR30487:SF0">
    <property type="entry name" value="PREPILIN LEADER PEPTIDASE_N-METHYLTRANSFERASE-RELATED"/>
    <property type="match status" value="1"/>
</dbReference>
<organism evidence="13 14">
    <name type="scientific">Nitrospira japonica</name>
    <dbReference type="NCBI Taxonomy" id="1325564"/>
    <lineage>
        <taxon>Bacteria</taxon>
        <taxon>Pseudomonadati</taxon>
        <taxon>Nitrospirota</taxon>
        <taxon>Nitrospiria</taxon>
        <taxon>Nitrospirales</taxon>
        <taxon>Nitrospiraceae</taxon>
        <taxon>Nitrospira</taxon>
    </lineage>
</organism>
<evidence type="ECO:0000313" key="14">
    <source>
        <dbReference type="Proteomes" id="UP000192042"/>
    </source>
</evidence>
<keyword evidence="4" id="KW-0997">Cell inner membrane</keyword>
<evidence type="ECO:0000256" key="6">
    <source>
        <dbReference type="ARBA" id="ARBA00022989"/>
    </source>
</evidence>
<feature type="transmembrane region" description="Helical" evidence="10">
    <location>
        <begin position="226"/>
        <end position="244"/>
    </location>
</feature>
<comment type="subcellular location">
    <subcellularLocation>
        <location evidence="1">Cell inner membrane</location>
        <topology evidence="1">Multi-pass membrane protein</topology>
    </subcellularLocation>
    <subcellularLocation>
        <location evidence="9">Cell membrane</location>
        <topology evidence="9">Multi-pass membrane protein</topology>
    </subcellularLocation>
</comment>
<gene>
    <name evidence="13" type="primary">pilD</name>
    <name evidence="13" type="ORF">NSJP_0738</name>
</gene>
<dbReference type="Proteomes" id="UP000192042">
    <property type="component" value="Chromosome I"/>
</dbReference>
<dbReference type="GO" id="GO:0006465">
    <property type="term" value="P:signal peptide processing"/>
    <property type="evidence" value="ECO:0007669"/>
    <property type="project" value="TreeGrafter"/>
</dbReference>
<keyword evidence="3" id="KW-1003">Cell membrane</keyword>
<dbReference type="EMBL" id="LT828648">
    <property type="protein sequence ID" value="SLM46910.1"/>
    <property type="molecule type" value="Genomic_DNA"/>
</dbReference>
<proteinExistence type="inferred from homology"/>
<dbReference type="InterPro" id="IPR014032">
    <property type="entry name" value="Peptidase_A24A_bac"/>
</dbReference>
<evidence type="ECO:0000256" key="10">
    <source>
        <dbReference type="SAM" id="Phobius"/>
    </source>
</evidence>
<dbReference type="GO" id="GO:0004190">
    <property type="term" value="F:aspartic-type endopeptidase activity"/>
    <property type="evidence" value="ECO:0007669"/>
    <property type="project" value="UniProtKB-EC"/>
</dbReference>
<keyword evidence="14" id="KW-1185">Reference proteome</keyword>
<dbReference type="InterPro" id="IPR000045">
    <property type="entry name" value="Prepilin_IV_endopep_pep"/>
</dbReference>
<dbReference type="EC" id="3.4.23.43" evidence="9"/>
<dbReference type="Gene3D" id="1.20.120.1220">
    <property type="match status" value="1"/>
</dbReference>
<feature type="transmembrane region" description="Helical" evidence="10">
    <location>
        <begin position="151"/>
        <end position="172"/>
    </location>
</feature>
<sequence>MDVYLYVVVAVLGCLVGSFLNVCIFRLPRGESIVWPGSHCPACGTPIRSYDNIPVLSYLYLGGRCRACHGEIPPRYPLVEAANAIGYVGILWFFGPGWPAVLYGILFSALLVVVGTDLSHQIIPDAITLPGVVVGLLGAVTVLPVGWVNALLGIIIGGGILWVLAWISPYLFGKEGMGGGDIKLLAMIGAFLGWKPALLTIMIGSLTGSLIGLSLISFHLIKRDEYIPFGPFLAFGALVAMFFAQPILDWYQGLLGPS</sequence>
<keyword evidence="9 13" id="KW-0808">Transferase</keyword>
<dbReference type="InterPro" id="IPR050882">
    <property type="entry name" value="Prepilin_peptidase/N-MTase"/>
</dbReference>
<evidence type="ECO:0000259" key="12">
    <source>
        <dbReference type="Pfam" id="PF06750"/>
    </source>
</evidence>
<dbReference type="EC" id="2.1.1.-" evidence="9"/>
<dbReference type="OrthoDB" id="9789291at2"/>
<dbReference type="InterPro" id="IPR010627">
    <property type="entry name" value="Prepilin_pept_A24_N"/>
</dbReference>
<dbReference type="GO" id="GO:0005886">
    <property type="term" value="C:plasma membrane"/>
    <property type="evidence" value="ECO:0007669"/>
    <property type="project" value="UniProtKB-SubCell"/>
</dbReference>
<accession>A0A1W1I1M6</accession>
<evidence type="ECO:0000313" key="13">
    <source>
        <dbReference type="EMBL" id="SLM46910.1"/>
    </source>
</evidence>
<feature type="transmembrane region" description="Helical" evidence="10">
    <location>
        <begin position="126"/>
        <end position="145"/>
    </location>
</feature>
<protein>
    <recommendedName>
        <fullName evidence="9">Prepilin leader peptidase/N-methyltransferase</fullName>
        <ecNumber evidence="9">2.1.1.-</ecNumber>
        <ecNumber evidence="9">3.4.23.43</ecNumber>
    </recommendedName>
</protein>
<evidence type="ECO:0000259" key="11">
    <source>
        <dbReference type="Pfam" id="PF01478"/>
    </source>
</evidence>
<dbReference type="PRINTS" id="PR00864">
    <property type="entry name" value="PREPILNPTASE"/>
</dbReference>
<comment type="similarity">
    <text evidence="2 8">Belongs to the peptidase A24 family.</text>
</comment>
<dbReference type="PANTHER" id="PTHR30487">
    <property type="entry name" value="TYPE 4 PREPILIN-LIKE PROTEINS LEADER PEPTIDE-PROCESSING ENZYME"/>
    <property type="match status" value="1"/>
</dbReference>
<keyword evidence="7 10" id="KW-0472">Membrane</keyword>
<evidence type="ECO:0000256" key="9">
    <source>
        <dbReference type="RuleBase" id="RU003794"/>
    </source>
</evidence>
<dbReference type="Pfam" id="PF06750">
    <property type="entry name" value="A24_N_bact"/>
    <property type="match status" value="1"/>
</dbReference>
<dbReference type="KEGG" id="nja:NSJP_0738"/>
<name>A0A1W1I1M6_9BACT</name>
<feature type="domain" description="Prepilin peptidase A24 N-terminal" evidence="12">
    <location>
        <begin position="11"/>
        <end position="93"/>
    </location>
</feature>
<feature type="domain" description="Prepilin type IV endopeptidase peptidase" evidence="11">
    <location>
        <begin position="105"/>
        <end position="213"/>
    </location>
</feature>
<reference evidence="13 14" key="1">
    <citation type="submission" date="2017-03" db="EMBL/GenBank/DDBJ databases">
        <authorList>
            <person name="Afonso C.L."/>
            <person name="Miller P.J."/>
            <person name="Scott M.A."/>
            <person name="Spackman E."/>
            <person name="Goraichik I."/>
            <person name="Dimitrov K.M."/>
            <person name="Suarez D.L."/>
            <person name="Swayne D.E."/>
        </authorList>
    </citation>
    <scope>NUCLEOTIDE SEQUENCE [LARGE SCALE GENOMIC DNA]</scope>
    <source>
        <strain evidence="13">Genome sequencing of Nitrospira japonica strain NJ11</strain>
    </source>
</reference>
<keyword evidence="9" id="KW-0645">Protease</keyword>
<dbReference type="AlphaFoldDB" id="A0A1W1I1M6"/>
<dbReference type="GO" id="GO:0032259">
    <property type="term" value="P:methylation"/>
    <property type="evidence" value="ECO:0007669"/>
    <property type="project" value="UniProtKB-KW"/>
</dbReference>
<keyword evidence="5 9" id="KW-0812">Transmembrane</keyword>